<reference evidence="4 5" key="1">
    <citation type="submission" date="2019-07" db="EMBL/GenBank/DDBJ databases">
        <title>Paenibacillus ottowii sp. nov. isolated from a fermentation system processing bovine manure.</title>
        <authorList>
            <person name="Velazquez L.F."/>
            <person name="Rajbanshi S."/>
            <person name="Guan S."/>
            <person name="Hinchee M."/>
            <person name="Welsh A."/>
        </authorList>
    </citation>
    <scope>NUCLEOTIDE SEQUENCE [LARGE SCALE GENOMIC DNA]</scope>
    <source>
        <strain evidence="4 5">MS2379</strain>
    </source>
</reference>
<comment type="similarity">
    <text evidence="1">Belongs to the DprA/Smf family.</text>
</comment>
<name>A0ABY3B5E5_9BACL</name>
<protein>
    <submittedName>
        <fullName evidence="4">DNA-protecting protein DprA</fullName>
    </submittedName>
</protein>
<dbReference type="PANTHER" id="PTHR43022:SF1">
    <property type="entry name" value="PROTEIN SMF"/>
    <property type="match status" value="1"/>
</dbReference>
<comment type="caution">
    <text evidence="4">The sequence shown here is derived from an EMBL/GenBank/DDBJ whole genome shotgun (WGS) entry which is preliminary data.</text>
</comment>
<organism evidence="4 5">
    <name type="scientific">Paenibacillus ottowii</name>
    <dbReference type="NCBI Taxonomy" id="2315729"/>
    <lineage>
        <taxon>Bacteria</taxon>
        <taxon>Bacillati</taxon>
        <taxon>Bacillota</taxon>
        <taxon>Bacilli</taxon>
        <taxon>Bacillales</taxon>
        <taxon>Paenibacillaceae</taxon>
        <taxon>Paenibacillus</taxon>
    </lineage>
</organism>
<evidence type="ECO:0000259" key="3">
    <source>
        <dbReference type="Pfam" id="PF17782"/>
    </source>
</evidence>
<evidence type="ECO:0000259" key="2">
    <source>
        <dbReference type="Pfam" id="PF02481"/>
    </source>
</evidence>
<dbReference type="Pfam" id="PF02481">
    <property type="entry name" value="DNA_processg_A"/>
    <property type="match status" value="1"/>
</dbReference>
<evidence type="ECO:0000313" key="5">
    <source>
        <dbReference type="Proteomes" id="UP000319219"/>
    </source>
</evidence>
<keyword evidence="5" id="KW-1185">Reference proteome</keyword>
<dbReference type="NCBIfam" id="TIGR00732">
    <property type="entry name" value="dprA"/>
    <property type="match status" value="1"/>
</dbReference>
<evidence type="ECO:0000256" key="1">
    <source>
        <dbReference type="ARBA" id="ARBA00006525"/>
    </source>
</evidence>
<dbReference type="Gene3D" id="3.40.50.450">
    <property type="match status" value="1"/>
</dbReference>
<dbReference type="InterPro" id="IPR036388">
    <property type="entry name" value="WH-like_DNA-bd_sf"/>
</dbReference>
<evidence type="ECO:0000313" key="4">
    <source>
        <dbReference type="EMBL" id="TQR99108.1"/>
    </source>
</evidence>
<sequence length="390" mass="43224">MCHKIRKGSLFHEWGNHSLEERWLLLGLHELEGIGRRTIQRIWSSDYRLHELLHFSERKWIEIGLSPAQARIAAQCYDEEWVHERYQRIQSSEIDVVTYVDEGYPSLMKETVDPPWVMYTKGDKSLLHTCSVAMVGTRVPTAYGRRAAEILTEELCSAGVTVVSGLAKGIDSICHETALRRGGNTIGVLGTAIDQIYPPQNASLFAEMVSKGLIVSEYPPGTKSHPGMFPQRNRIIAGLTKGTLVVEADARSGSLITADAALEANRDVFAVPGPITSPKSKGTLNLIKQGAKTVTEASDIIEEYEADLRSRQVSSYNRGQSLNLKKVSKTSESETSEEKHVVLLLEQGTMTLDELLDATAWDFGLLHAVLLSLIIKKRIAQLAGTKYKLI</sequence>
<dbReference type="Pfam" id="PF17782">
    <property type="entry name" value="WHD_DprA"/>
    <property type="match status" value="1"/>
</dbReference>
<feature type="domain" description="Smf/DprA SLOG" evidence="2">
    <location>
        <begin position="96"/>
        <end position="304"/>
    </location>
</feature>
<proteinExistence type="inferred from homology"/>
<dbReference type="InterPro" id="IPR057666">
    <property type="entry name" value="DrpA_SLOG"/>
</dbReference>
<accession>A0ABY3B5E5</accession>
<dbReference type="EMBL" id="VIJZ01000004">
    <property type="protein sequence ID" value="TQR99108.1"/>
    <property type="molecule type" value="Genomic_DNA"/>
</dbReference>
<dbReference type="PANTHER" id="PTHR43022">
    <property type="entry name" value="PROTEIN SMF"/>
    <property type="match status" value="1"/>
</dbReference>
<gene>
    <name evidence="4" type="primary">dprA</name>
    <name evidence="4" type="ORF">FKV70_11800</name>
</gene>
<dbReference type="SUPFAM" id="SSF102405">
    <property type="entry name" value="MCP/YpsA-like"/>
    <property type="match status" value="1"/>
</dbReference>
<dbReference type="Gene3D" id="1.10.10.10">
    <property type="entry name" value="Winged helix-like DNA-binding domain superfamily/Winged helix DNA-binding domain"/>
    <property type="match status" value="1"/>
</dbReference>
<dbReference type="Proteomes" id="UP000319219">
    <property type="component" value="Unassembled WGS sequence"/>
</dbReference>
<dbReference type="InterPro" id="IPR041614">
    <property type="entry name" value="DprA_WH"/>
</dbReference>
<dbReference type="InterPro" id="IPR003488">
    <property type="entry name" value="DprA"/>
</dbReference>
<feature type="domain" description="DprA winged helix" evidence="3">
    <location>
        <begin position="330"/>
        <end position="384"/>
    </location>
</feature>